<reference evidence="2 3" key="1">
    <citation type="submission" date="2016-07" db="EMBL/GenBank/DDBJ databases">
        <title>Pervasive Adenine N6-methylation of Active Genes in Fungi.</title>
        <authorList>
            <consortium name="DOE Joint Genome Institute"/>
            <person name="Mondo S.J."/>
            <person name="Dannebaum R.O."/>
            <person name="Kuo R.C."/>
            <person name="Labutti K."/>
            <person name="Haridas S."/>
            <person name="Kuo A."/>
            <person name="Salamov A."/>
            <person name="Ahrendt S.R."/>
            <person name="Lipzen A."/>
            <person name="Sullivan W."/>
            <person name="Andreopoulos W.B."/>
            <person name="Clum A."/>
            <person name="Lindquist E."/>
            <person name="Daum C."/>
            <person name="Ramamoorthy G.K."/>
            <person name="Gryganskyi A."/>
            <person name="Culley D."/>
            <person name="Magnuson J.K."/>
            <person name="James T.Y."/>
            <person name="O'Malley M.A."/>
            <person name="Stajich J.E."/>
            <person name="Spatafora J.W."/>
            <person name="Visel A."/>
            <person name="Grigoriev I.V."/>
        </authorList>
    </citation>
    <scope>NUCLEOTIDE SEQUENCE [LARGE SCALE GENOMIC DNA]</scope>
    <source>
        <strain evidence="2 3">PL171</strain>
    </source>
</reference>
<keyword evidence="1" id="KW-1133">Transmembrane helix</keyword>
<keyword evidence="3" id="KW-1185">Reference proteome</keyword>
<keyword evidence="1" id="KW-0472">Membrane</keyword>
<evidence type="ECO:0000313" key="2">
    <source>
        <dbReference type="EMBL" id="ORZ34968.1"/>
    </source>
</evidence>
<dbReference type="Proteomes" id="UP000193411">
    <property type="component" value="Unassembled WGS sequence"/>
</dbReference>
<protein>
    <submittedName>
        <fullName evidence="2">Uncharacterized protein</fullName>
    </submittedName>
</protein>
<name>A0A1Y2HK30_9FUNG</name>
<dbReference type="EMBL" id="MCFL01000025">
    <property type="protein sequence ID" value="ORZ34968.1"/>
    <property type="molecule type" value="Genomic_DNA"/>
</dbReference>
<accession>A0A1Y2HK30</accession>
<keyword evidence="1" id="KW-0812">Transmembrane</keyword>
<gene>
    <name evidence="2" type="ORF">BCR44DRAFT_1138933</name>
</gene>
<evidence type="ECO:0000313" key="3">
    <source>
        <dbReference type="Proteomes" id="UP000193411"/>
    </source>
</evidence>
<comment type="caution">
    <text evidence="2">The sequence shown here is derived from an EMBL/GenBank/DDBJ whole genome shotgun (WGS) entry which is preliminary data.</text>
</comment>
<evidence type="ECO:0000256" key="1">
    <source>
        <dbReference type="SAM" id="Phobius"/>
    </source>
</evidence>
<sequence>MRTHFSSKNAIVALPPAWILTGVFTYRCTRYASLTAALVLASPWVHDCVPGSVAKLVAALLWVDRRHAQGVGHVDIVADGNHHIQAHARDAQVFVRVGCCNTARFKCRHYQDFGWGWVCIDLRCRWSCQMAPLSQFCATWVFLFNVSLVRGIAVQVLVAIYMHM</sequence>
<dbReference type="AlphaFoldDB" id="A0A1Y2HK30"/>
<proteinExistence type="predicted"/>
<feature type="transmembrane region" description="Helical" evidence="1">
    <location>
        <begin position="140"/>
        <end position="162"/>
    </location>
</feature>
<organism evidence="2 3">
    <name type="scientific">Catenaria anguillulae PL171</name>
    <dbReference type="NCBI Taxonomy" id="765915"/>
    <lineage>
        <taxon>Eukaryota</taxon>
        <taxon>Fungi</taxon>
        <taxon>Fungi incertae sedis</taxon>
        <taxon>Blastocladiomycota</taxon>
        <taxon>Blastocladiomycetes</taxon>
        <taxon>Blastocladiales</taxon>
        <taxon>Catenariaceae</taxon>
        <taxon>Catenaria</taxon>
    </lineage>
</organism>